<dbReference type="RefSeq" id="WP_201858384.1">
    <property type="nucleotide sequence ID" value="NZ_JAERRG010000058.1"/>
</dbReference>
<feature type="domain" description="Peptidase S33 tripeptidyl aminopeptidase-like C-terminal" evidence="6">
    <location>
        <begin position="404"/>
        <end position="499"/>
    </location>
</feature>
<keyword evidence="8" id="KW-1185">Reference proteome</keyword>
<protein>
    <submittedName>
        <fullName evidence="7">Alpha/beta fold hydrolase</fullName>
    </submittedName>
</protein>
<feature type="compositionally biased region" description="Basic and acidic residues" evidence="4">
    <location>
        <begin position="43"/>
        <end position="69"/>
    </location>
</feature>
<dbReference type="InterPro" id="IPR051601">
    <property type="entry name" value="Serine_prot/Carboxylest_S33"/>
</dbReference>
<keyword evidence="3 7" id="KW-0378">Hydrolase</keyword>
<feature type="signal peptide" evidence="5">
    <location>
        <begin position="1"/>
        <end position="17"/>
    </location>
</feature>
<dbReference type="PROSITE" id="PS51257">
    <property type="entry name" value="PROKAR_LIPOPROTEIN"/>
    <property type="match status" value="1"/>
</dbReference>
<accession>A0ABS1Q8L4</accession>
<reference evidence="7 8" key="1">
    <citation type="submission" date="2021-01" db="EMBL/GenBank/DDBJ databases">
        <title>WGS of actinomycetes isolated from Thailand.</title>
        <authorList>
            <person name="Thawai C."/>
        </authorList>
    </citation>
    <scope>NUCLEOTIDE SEQUENCE [LARGE SCALE GENOMIC DNA]</scope>
    <source>
        <strain evidence="7 8">CA3R110</strain>
    </source>
</reference>
<dbReference type="InterPro" id="IPR013595">
    <property type="entry name" value="Pept_S33_TAP-like_C"/>
</dbReference>
<sequence>MHRKKALSLVIVTSAVAATTLVGCRPSVSDTAEATADTLRWGSCKDSEKKSGDTGESKTRKKSGKDPASRLECATLEVPLDYQDPDGRKIDIAVSRLTSENPSKRRGALLVNPGGPGVGGLGYPAALAAGGLPQDVQDSYDLIGFDPRGVGRSTPVTCDLTPEQLKHRPVYAKTAADVTKEADHARDVARQCAGSKTSWMLPQVSTANTARDMDRIRAALDESKISYFGGSYGTSLGSIFTTLFPGKSDRIVLDSNLGPKGYDFTAARMFGRGMEDRFPDFAKYAAAHPGYGLGGTQEQVKRKFYELAERLDKKPAQGYDGARFRADTFGMLYLDSNMPLVAKTWQALDTGRPLSPPVPDPENATASRYHVTCNDSRWPRSIGAYQRNTAVDREKYPMVGGSTSNIGPCAFWPQERTEPQVQIGDRGPSNVLMVQNERDPGSPLSGAKKLRKAFGKRAVLVTADQGGHGVYPTTANTCANDAVTTYLTTGKRPAKDLACPAEQPSGQPGAQPAA</sequence>
<feature type="chain" id="PRO_5046817099" evidence="5">
    <location>
        <begin position="18"/>
        <end position="514"/>
    </location>
</feature>
<dbReference type="Gene3D" id="3.40.50.1820">
    <property type="entry name" value="alpha/beta hydrolase"/>
    <property type="match status" value="1"/>
</dbReference>
<dbReference type="EMBL" id="JAERRG010000058">
    <property type="protein sequence ID" value="MBL1120625.1"/>
    <property type="molecule type" value="Genomic_DNA"/>
</dbReference>
<dbReference type="PANTHER" id="PTHR43248:SF29">
    <property type="entry name" value="TRIPEPTIDYL AMINOPEPTIDASE"/>
    <property type="match status" value="1"/>
</dbReference>
<feature type="region of interest" description="Disordered" evidence="4">
    <location>
        <begin position="495"/>
        <end position="514"/>
    </location>
</feature>
<evidence type="ECO:0000259" key="6">
    <source>
        <dbReference type="Pfam" id="PF08386"/>
    </source>
</evidence>
<dbReference type="GO" id="GO:0016787">
    <property type="term" value="F:hydrolase activity"/>
    <property type="evidence" value="ECO:0007669"/>
    <property type="project" value="UniProtKB-KW"/>
</dbReference>
<evidence type="ECO:0000256" key="3">
    <source>
        <dbReference type="ARBA" id="ARBA00022801"/>
    </source>
</evidence>
<dbReference type="SUPFAM" id="SSF53474">
    <property type="entry name" value="alpha/beta-Hydrolases"/>
    <property type="match status" value="1"/>
</dbReference>
<dbReference type="PANTHER" id="PTHR43248">
    <property type="entry name" value="2-SUCCINYL-6-HYDROXY-2,4-CYCLOHEXADIENE-1-CARBOXYLATE SYNTHASE"/>
    <property type="match status" value="1"/>
</dbReference>
<comment type="caution">
    <text evidence="7">The sequence shown here is derived from an EMBL/GenBank/DDBJ whole genome shotgun (WGS) entry which is preliminary data.</text>
</comment>
<keyword evidence="2 5" id="KW-0732">Signal</keyword>
<gene>
    <name evidence="7" type="ORF">JK364_51400</name>
</gene>
<comment type="similarity">
    <text evidence="1">Belongs to the peptidase S33 family.</text>
</comment>
<evidence type="ECO:0000256" key="4">
    <source>
        <dbReference type="SAM" id="MobiDB-lite"/>
    </source>
</evidence>
<organism evidence="7 8">
    <name type="scientific">Streptomyces endocoffeicus</name>
    <dbReference type="NCBI Taxonomy" id="2898945"/>
    <lineage>
        <taxon>Bacteria</taxon>
        <taxon>Bacillati</taxon>
        <taxon>Actinomycetota</taxon>
        <taxon>Actinomycetes</taxon>
        <taxon>Kitasatosporales</taxon>
        <taxon>Streptomycetaceae</taxon>
        <taxon>Streptomyces</taxon>
    </lineage>
</organism>
<evidence type="ECO:0000256" key="2">
    <source>
        <dbReference type="ARBA" id="ARBA00022729"/>
    </source>
</evidence>
<name>A0ABS1Q8L4_9ACTN</name>
<proteinExistence type="inferred from homology"/>
<evidence type="ECO:0000313" key="7">
    <source>
        <dbReference type="EMBL" id="MBL1120625.1"/>
    </source>
</evidence>
<evidence type="ECO:0000256" key="1">
    <source>
        <dbReference type="ARBA" id="ARBA00010088"/>
    </source>
</evidence>
<dbReference type="Pfam" id="PF08386">
    <property type="entry name" value="Abhydrolase_4"/>
    <property type="match status" value="1"/>
</dbReference>
<evidence type="ECO:0000256" key="5">
    <source>
        <dbReference type="SAM" id="SignalP"/>
    </source>
</evidence>
<feature type="region of interest" description="Disordered" evidence="4">
    <location>
        <begin position="43"/>
        <end position="70"/>
    </location>
</feature>
<dbReference type="InterPro" id="IPR029058">
    <property type="entry name" value="AB_hydrolase_fold"/>
</dbReference>
<dbReference type="Proteomes" id="UP000621510">
    <property type="component" value="Unassembled WGS sequence"/>
</dbReference>
<evidence type="ECO:0000313" key="8">
    <source>
        <dbReference type="Proteomes" id="UP000621510"/>
    </source>
</evidence>